<keyword evidence="5" id="KW-0001">2Fe-2S</keyword>
<dbReference type="Pfam" id="PF00175">
    <property type="entry name" value="NAD_binding_1"/>
    <property type="match status" value="1"/>
</dbReference>
<keyword evidence="4 13" id="KW-0812">Transmembrane</keyword>
<dbReference type="SUPFAM" id="SSF63380">
    <property type="entry name" value="Riboflavin synthase domain-like"/>
    <property type="match status" value="1"/>
</dbReference>
<dbReference type="SFLD" id="SFLDS00052">
    <property type="entry name" value="Ferric_Reductase_Domain"/>
    <property type="match status" value="1"/>
</dbReference>
<keyword evidence="12 13" id="KW-0472">Membrane</keyword>
<feature type="transmembrane region" description="Helical" evidence="13">
    <location>
        <begin position="82"/>
        <end position="102"/>
    </location>
</feature>
<comment type="caution">
    <text evidence="15">The sequence shown here is derived from an EMBL/GenBank/DDBJ whole genome shotgun (WGS) entry which is preliminary data.</text>
</comment>
<feature type="transmembrane region" description="Helical" evidence="13">
    <location>
        <begin position="38"/>
        <end position="61"/>
    </location>
</feature>
<reference evidence="16" key="1">
    <citation type="submission" date="2017-09" db="EMBL/GenBank/DDBJ databases">
        <title>Depth-based differentiation of microbial function through sediment-hosted aquifers and enrichment of novel symbionts in the deep terrestrial subsurface.</title>
        <authorList>
            <person name="Probst A.J."/>
            <person name="Ladd B."/>
            <person name="Jarett J.K."/>
            <person name="Geller-Mcgrath D.E."/>
            <person name="Sieber C.M.K."/>
            <person name="Emerson J.B."/>
            <person name="Anantharaman K."/>
            <person name="Thomas B.C."/>
            <person name="Malmstrom R."/>
            <person name="Stieglmeier M."/>
            <person name="Klingl A."/>
            <person name="Woyke T."/>
            <person name="Ryan C.M."/>
            <person name="Banfield J.F."/>
        </authorList>
    </citation>
    <scope>NUCLEOTIDE SEQUENCE [LARGE SCALE GENOMIC DNA]</scope>
</reference>
<keyword evidence="11" id="KW-0411">Iron-sulfur</keyword>
<evidence type="ECO:0000313" key="15">
    <source>
        <dbReference type="EMBL" id="PIR87458.1"/>
    </source>
</evidence>
<evidence type="ECO:0000256" key="3">
    <source>
        <dbReference type="ARBA" id="ARBA00022630"/>
    </source>
</evidence>
<evidence type="ECO:0000256" key="4">
    <source>
        <dbReference type="ARBA" id="ARBA00022692"/>
    </source>
</evidence>
<dbReference type="InterPro" id="IPR013130">
    <property type="entry name" value="Fe3_Rdtase_TM_dom"/>
</dbReference>
<dbReference type="Gene3D" id="3.40.50.80">
    <property type="entry name" value="Nucleotide-binding domain of ferredoxin-NADP reductase (FNR) module"/>
    <property type="match status" value="1"/>
</dbReference>
<evidence type="ECO:0000256" key="8">
    <source>
        <dbReference type="ARBA" id="ARBA00022989"/>
    </source>
</evidence>
<dbReference type="InterPro" id="IPR017927">
    <property type="entry name" value="FAD-bd_FR_type"/>
</dbReference>
<dbReference type="GO" id="GO:0046872">
    <property type="term" value="F:metal ion binding"/>
    <property type="evidence" value="ECO:0007669"/>
    <property type="project" value="UniProtKB-KW"/>
</dbReference>
<evidence type="ECO:0000256" key="5">
    <source>
        <dbReference type="ARBA" id="ARBA00022714"/>
    </source>
</evidence>
<keyword evidence="3" id="KW-0285">Flavoprotein</keyword>
<dbReference type="SUPFAM" id="SSF52343">
    <property type="entry name" value="Ferredoxin reductase-like, C-terminal NADP-linked domain"/>
    <property type="match status" value="1"/>
</dbReference>
<dbReference type="InterPro" id="IPR013112">
    <property type="entry name" value="FAD-bd_8"/>
</dbReference>
<dbReference type="Pfam" id="PF01794">
    <property type="entry name" value="Ferric_reduct"/>
    <property type="match status" value="1"/>
</dbReference>
<dbReference type="PANTHER" id="PTHR47354:SF8">
    <property type="entry name" value="1,2-PHENYLACETYL-COA EPOXIDASE, SUBUNIT E"/>
    <property type="match status" value="1"/>
</dbReference>
<keyword evidence="6" id="KW-0479">Metal-binding</keyword>
<feature type="transmembrane region" description="Helical" evidence="13">
    <location>
        <begin position="7"/>
        <end position="26"/>
    </location>
</feature>
<sequence length="451" mass="51637">MRTAKTLWIIFHVTNWLLIFGFWYQGSGEMVFVGGGSTLVALGRLAGLIAGYSILVQFFLMGRNPLLERVFGLDKLARYHQWSGRGAFFFLLAHPILIMAGYAELLGNSFFSHLGQSLRFPLILLAAIGLLLFVAAITAAIFTVRRRLKYEVWYLTHLLVYLAAGLAMWHQFSGTDPATSKTFYFYWLALYIVVFGSHIIFRFSRPFWLFWRHGFYVSRVERESPSVVSIYISGKKMDRFRVRPGQFMFFRFLAGSLKWQSHPFSLSVVPDGKEIRISVKAVGDFTTQLHEQARVGMKVFIDGPYGIFTEKVLAREKVLLIAGGIGITPLRSLCEQLLMQNKEVVLLYGNRVEEEIVFRRELETLATQDNFKLVHILSDQVDSEVVLPVGSATSPVERGYIDAEKIRRLVPDFAEREIFLCGPPVMMNGLIKLFRSWRVQAQQIHFEKFSL</sequence>
<dbReference type="GO" id="GO:0016020">
    <property type="term" value="C:membrane"/>
    <property type="evidence" value="ECO:0007669"/>
    <property type="project" value="UniProtKB-SubCell"/>
</dbReference>
<dbReference type="Pfam" id="PF08022">
    <property type="entry name" value="FAD_binding_8"/>
    <property type="match status" value="1"/>
</dbReference>
<evidence type="ECO:0000256" key="11">
    <source>
        <dbReference type="ARBA" id="ARBA00023014"/>
    </source>
</evidence>
<feature type="transmembrane region" description="Helical" evidence="13">
    <location>
        <begin position="122"/>
        <end position="142"/>
    </location>
</feature>
<gene>
    <name evidence="15" type="ORF">COU11_00370</name>
</gene>
<dbReference type="InterPro" id="IPR001433">
    <property type="entry name" value="OxRdtase_FAD/NAD-bd"/>
</dbReference>
<dbReference type="GO" id="GO:0050660">
    <property type="term" value="F:flavin adenine dinucleotide binding"/>
    <property type="evidence" value="ECO:0007669"/>
    <property type="project" value="TreeGrafter"/>
</dbReference>
<protein>
    <recommendedName>
        <fullName evidence="14">FAD-binding FR-type domain-containing protein</fullName>
    </recommendedName>
</protein>
<feature type="transmembrane region" description="Helical" evidence="13">
    <location>
        <begin position="184"/>
        <end position="203"/>
    </location>
</feature>
<comment type="subcellular location">
    <subcellularLocation>
        <location evidence="2">Membrane</location>
        <topology evidence="2">Multi-pass membrane protein</topology>
    </subcellularLocation>
</comment>
<dbReference type="GO" id="GO:0016491">
    <property type="term" value="F:oxidoreductase activity"/>
    <property type="evidence" value="ECO:0007669"/>
    <property type="project" value="UniProtKB-KW"/>
</dbReference>
<evidence type="ECO:0000256" key="12">
    <source>
        <dbReference type="ARBA" id="ARBA00023136"/>
    </source>
</evidence>
<keyword evidence="10" id="KW-0408">Iron</keyword>
<accession>A0A2H0UM54</accession>
<name>A0A2H0UM54_9BACT</name>
<evidence type="ECO:0000259" key="14">
    <source>
        <dbReference type="PROSITE" id="PS51384"/>
    </source>
</evidence>
<dbReference type="SFLD" id="SFLDG01168">
    <property type="entry name" value="Ferric_reductase_subgroup_(FRE"/>
    <property type="match status" value="1"/>
</dbReference>
<dbReference type="PRINTS" id="PR00410">
    <property type="entry name" value="PHEHYDRXLASE"/>
</dbReference>
<dbReference type="Gene3D" id="2.40.30.10">
    <property type="entry name" value="Translation factors"/>
    <property type="match status" value="1"/>
</dbReference>
<feature type="domain" description="FAD-binding FR-type" evidence="14">
    <location>
        <begin position="210"/>
        <end position="311"/>
    </location>
</feature>
<keyword evidence="8 13" id="KW-1133">Transmembrane helix</keyword>
<proteinExistence type="predicted"/>
<dbReference type="CDD" id="cd06198">
    <property type="entry name" value="FNR_like_3"/>
    <property type="match status" value="1"/>
</dbReference>
<keyword evidence="9" id="KW-0560">Oxidoreductase</keyword>
<feature type="transmembrane region" description="Helical" evidence="13">
    <location>
        <begin position="154"/>
        <end position="172"/>
    </location>
</feature>
<organism evidence="15 16">
    <name type="scientific">Candidatus Harrisonbacteria bacterium CG10_big_fil_rev_8_21_14_0_10_49_15</name>
    <dbReference type="NCBI Taxonomy" id="1974587"/>
    <lineage>
        <taxon>Bacteria</taxon>
        <taxon>Candidatus Harrisoniibacteriota</taxon>
    </lineage>
</organism>
<evidence type="ECO:0000256" key="13">
    <source>
        <dbReference type="SAM" id="Phobius"/>
    </source>
</evidence>
<dbReference type="PANTHER" id="PTHR47354">
    <property type="entry name" value="NADH OXIDOREDUCTASE HCR"/>
    <property type="match status" value="1"/>
</dbReference>
<dbReference type="InterPro" id="IPR017938">
    <property type="entry name" value="Riboflavin_synthase-like_b-brl"/>
</dbReference>
<dbReference type="InterPro" id="IPR039261">
    <property type="entry name" value="FNR_nucleotide-bd"/>
</dbReference>
<evidence type="ECO:0000256" key="7">
    <source>
        <dbReference type="ARBA" id="ARBA00022827"/>
    </source>
</evidence>
<dbReference type="InterPro" id="IPR050415">
    <property type="entry name" value="MRET"/>
</dbReference>
<evidence type="ECO:0000256" key="2">
    <source>
        <dbReference type="ARBA" id="ARBA00004141"/>
    </source>
</evidence>
<dbReference type="EMBL" id="PFBD01000002">
    <property type="protein sequence ID" value="PIR87458.1"/>
    <property type="molecule type" value="Genomic_DNA"/>
</dbReference>
<evidence type="ECO:0000313" key="16">
    <source>
        <dbReference type="Proteomes" id="UP000229526"/>
    </source>
</evidence>
<dbReference type="PROSITE" id="PS51384">
    <property type="entry name" value="FAD_FR"/>
    <property type="match status" value="1"/>
</dbReference>
<evidence type="ECO:0000256" key="6">
    <source>
        <dbReference type="ARBA" id="ARBA00022723"/>
    </source>
</evidence>
<dbReference type="AlphaFoldDB" id="A0A2H0UM54"/>
<evidence type="ECO:0000256" key="1">
    <source>
        <dbReference type="ARBA" id="ARBA00001974"/>
    </source>
</evidence>
<comment type="cofactor">
    <cofactor evidence="1">
        <name>FAD</name>
        <dbReference type="ChEBI" id="CHEBI:57692"/>
    </cofactor>
</comment>
<dbReference type="GO" id="GO:0051537">
    <property type="term" value="F:2 iron, 2 sulfur cluster binding"/>
    <property type="evidence" value="ECO:0007669"/>
    <property type="project" value="UniProtKB-KW"/>
</dbReference>
<evidence type="ECO:0000256" key="9">
    <source>
        <dbReference type="ARBA" id="ARBA00023002"/>
    </source>
</evidence>
<evidence type="ECO:0000256" key="10">
    <source>
        <dbReference type="ARBA" id="ARBA00023004"/>
    </source>
</evidence>
<keyword evidence="7" id="KW-0274">FAD</keyword>
<dbReference type="Proteomes" id="UP000229526">
    <property type="component" value="Unassembled WGS sequence"/>
</dbReference>